<dbReference type="InterPro" id="IPR002642">
    <property type="entry name" value="LysoPLipase_cat_dom"/>
</dbReference>
<keyword evidence="6 8" id="KW-0443">Lipid metabolism</keyword>
<evidence type="ECO:0000256" key="10">
    <source>
        <dbReference type="SAM" id="Phobius"/>
    </source>
</evidence>
<dbReference type="InterPro" id="IPR016035">
    <property type="entry name" value="Acyl_Trfase/lysoPLipase"/>
</dbReference>
<evidence type="ECO:0000256" key="6">
    <source>
        <dbReference type="ARBA" id="ARBA00023098"/>
    </source>
</evidence>
<keyword evidence="7" id="KW-0325">Glycoprotein</keyword>
<keyword evidence="10" id="KW-1133">Transmembrane helix</keyword>
<dbReference type="GO" id="GO:0005829">
    <property type="term" value="C:cytosol"/>
    <property type="evidence" value="ECO:0007669"/>
    <property type="project" value="TreeGrafter"/>
</dbReference>
<dbReference type="EC" id="3.1.1.5" evidence="2 9"/>
<comment type="caution">
    <text evidence="12">The sequence shown here is derived from an EMBL/GenBank/DDBJ whole genome shotgun (WGS) entry which is preliminary data.</text>
</comment>
<reference evidence="12" key="1">
    <citation type="submission" date="2023-03" db="EMBL/GenBank/DDBJ databases">
        <title>Massive genome expansion in bonnet fungi (Mycena s.s.) driven by repeated elements and novel gene families across ecological guilds.</title>
        <authorList>
            <consortium name="Lawrence Berkeley National Laboratory"/>
            <person name="Harder C.B."/>
            <person name="Miyauchi S."/>
            <person name="Viragh M."/>
            <person name="Kuo A."/>
            <person name="Thoen E."/>
            <person name="Andreopoulos B."/>
            <person name="Lu D."/>
            <person name="Skrede I."/>
            <person name="Drula E."/>
            <person name="Henrissat B."/>
            <person name="Morin E."/>
            <person name="Kohler A."/>
            <person name="Barry K."/>
            <person name="LaButti K."/>
            <person name="Morin E."/>
            <person name="Salamov A."/>
            <person name="Lipzen A."/>
            <person name="Mereny Z."/>
            <person name="Hegedus B."/>
            <person name="Baldrian P."/>
            <person name="Stursova M."/>
            <person name="Weitz H."/>
            <person name="Taylor A."/>
            <person name="Grigoriev I.V."/>
            <person name="Nagy L.G."/>
            <person name="Martin F."/>
            <person name="Kauserud H."/>
        </authorList>
    </citation>
    <scope>NUCLEOTIDE SEQUENCE</scope>
    <source>
        <strain evidence="12">CBHHK200</strain>
    </source>
</reference>
<gene>
    <name evidence="12" type="ORF">C8F04DRAFT_1297510</name>
</gene>
<dbReference type="PROSITE" id="PS51210">
    <property type="entry name" value="PLA2C"/>
    <property type="match status" value="1"/>
</dbReference>
<evidence type="ECO:0000256" key="7">
    <source>
        <dbReference type="ARBA" id="ARBA00023180"/>
    </source>
</evidence>
<evidence type="ECO:0000313" key="12">
    <source>
        <dbReference type="EMBL" id="KAJ7042058.1"/>
    </source>
</evidence>
<evidence type="ECO:0000256" key="4">
    <source>
        <dbReference type="ARBA" id="ARBA00022801"/>
    </source>
</evidence>
<dbReference type="GO" id="GO:0004623">
    <property type="term" value="F:phospholipase A2 activity"/>
    <property type="evidence" value="ECO:0007669"/>
    <property type="project" value="TreeGrafter"/>
</dbReference>
<evidence type="ECO:0000256" key="5">
    <source>
        <dbReference type="ARBA" id="ARBA00022963"/>
    </source>
</evidence>
<proteinExistence type="inferred from homology"/>
<feature type="chain" id="PRO_5041777885" description="Lysophospholipase" evidence="9">
    <location>
        <begin position="25"/>
        <end position="649"/>
    </location>
</feature>
<dbReference type="Proteomes" id="UP001218188">
    <property type="component" value="Unassembled WGS sequence"/>
</dbReference>
<name>A0AAD6T9T9_9AGAR</name>
<comment type="similarity">
    <text evidence="1 9">Belongs to the lysophospholipase family.</text>
</comment>
<dbReference type="GO" id="GO:0004622">
    <property type="term" value="F:phosphatidylcholine lysophospholipase activity"/>
    <property type="evidence" value="ECO:0007669"/>
    <property type="project" value="UniProtKB-EC"/>
</dbReference>
<evidence type="ECO:0000256" key="1">
    <source>
        <dbReference type="ARBA" id="ARBA00008780"/>
    </source>
</evidence>
<keyword evidence="5 8" id="KW-0442">Lipid degradation</keyword>
<dbReference type="SMART" id="SM00022">
    <property type="entry name" value="PLAc"/>
    <property type="match status" value="1"/>
</dbReference>
<keyword evidence="10" id="KW-0812">Transmembrane</keyword>
<evidence type="ECO:0000256" key="9">
    <source>
        <dbReference type="RuleBase" id="RU362103"/>
    </source>
</evidence>
<dbReference type="PANTHER" id="PTHR10728">
    <property type="entry name" value="CYTOSOLIC PHOSPHOLIPASE A2"/>
    <property type="match status" value="1"/>
</dbReference>
<dbReference type="SUPFAM" id="SSF52151">
    <property type="entry name" value="FabD/lysophospholipase-like"/>
    <property type="match status" value="1"/>
</dbReference>
<keyword evidence="13" id="KW-1185">Reference proteome</keyword>
<dbReference type="Pfam" id="PF01735">
    <property type="entry name" value="PLA2_B"/>
    <property type="match status" value="1"/>
</dbReference>
<accession>A0AAD6T9T9</accession>
<dbReference type="PANTHER" id="PTHR10728:SF33">
    <property type="entry name" value="LYSOPHOSPHOLIPASE 1-RELATED"/>
    <property type="match status" value="1"/>
</dbReference>
<feature type="signal peptide" evidence="9">
    <location>
        <begin position="1"/>
        <end position="24"/>
    </location>
</feature>
<feature type="transmembrane region" description="Helical" evidence="10">
    <location>
        <begin position="609"/>
        <end position="636"/>
    </location>
</feature>
<dbReference type="Gene3D" id="3.40.1090.10">
    <property type="entry name" value="Cytosolic phospholipase A2 catalytic domain"/>
    <property type="match status" value="1"/>
</dbReference>
<evidence type="ECO:0000256" key="8">
    <source>
        <dbReference type="PROSITE-ProRule" id="PRU00555"/>
    </source>
</evidence>
<dbReference type="AlphaFoldDB" id="A0AAD6T9T9"/>
<organism evidence="12 13">
    <name type="scientific">Mycena alexandri</name>
    <dbReference type="NCBI Taxonomy" id="1745969"/>
    <lineage>
        <taxon>Eukaryota</taxon>
        <taxon>Fungi</taxon>
        <taxon>Dikarya</taxon>
        <taxon>Basidiomycota</taxon>
        <taxon>Agaricomycotina</taxon>
        <taxon>Agaricomycetes</taxon>
        <taxon>Agaricomycetidae</taxon>
        <taxon>Agaricales</taxon>
        <taxon>Marasmiineae</taxon>
        <taxon>Mycenaceae</taxon>
        <taxon>Mycena</taxon>
    </lineage>
</organism>
<evidence type="ECO:0000313" key="13">
    <source>
        <dbReference type="Proteomes" id="UP001218188"/>
    </source>
</evidence>
<evidence type="ECO:0000259" key="11">
    <source>
        <dbReference type="PROSITE" id="PS51210"/>
    </source>
</evidence>
<evidence type="ECO:0000256" key="3">
    <source>
        <dbReference type="ARBA" id="ARBA00022729"/>
    </source>
</evidence>
<dbReference type="GO" id="GO:0046475">
    <property type="term" value="P:glycerophospholipid catabolic process"/>
    <property type="evidence" value="ECO:0007669"/>
    <property type="project" value="TreeGrafter"/>
</dbReference>
<dbReference type="EMBL" id="JARJCM010000014">
    <property type="protein sequence ID" value="KAJ7042058.1"/>
    <property type="molecule type" value="Genomic_DNA"/>
</dbReference>
<keyword evidence="4 8" id="KW-0378">Hydrolase</keyword>
<evidence type="ECO:0000256" key="2">
    <source>
        <dbReference type="ARBA" id="ARBA00013274"/>
    </source>
</evidence>
<feature type="domain" description="PLA2c" evidence="11">
    <location>
        <begin position="38"/>
        <end position="593"/>
    </location>
</feature>
<protein>
    <recommendedName>
        <fullName evidence="2 9">Lysophospholipase</fullName>
        <ecNumber evidence="2 9">3.1.1.5</ecNumber>
    </recommendedName>
</protein>
<sequence>MKSLSSLLMAGSFLTLPLSVASLAAYTPQVVPCSPDFSLVREASAASSAHSLSSGEQAYIDARRKDVLPGAFRSYVKNLISTGQDIPPTLKSIFYGARGASPSYGLALSGGAFRAGLFEAGAFTTFDGRNTTSNFAGFGGILQGAEYAAALSGGGWFITAFSQANMPTIPQLVFGPTDPPTDNQYGGFNIAFDVLTPFTNNTQNQGFIGGLILETAGKASVGNPVSLTDAFGISLARHFVNGTNTANLLDFDTPLHGTGQLFSGIAKVPAFQSHNLPFPIVLSTLISNHGNPNDSIPGEVVPLSNTKFEYNIFEFGSYDPSLGAFIPMKNLGTVNESSCVVGFDEIAFVLGSTGDVFPTINATASVAAFQQLRPQKNIRLDSALIPNAFEGRQGFTEATEEFLSLGDGGIDGANLPLQPLLVKARGVQAIIAIDVSSDTDDHFADGSAIIAEAKRAALFPGAYNFPNIPETQAEFAAQNLTTQPTFFGCDEAQNVPMILYFANGGPPQGQPAITNASTSQLSFPDLGFVQAIIDQAGEIVARGRPPNGKARDSLFPVCVACALADRERSRLALKRDAQCDIATASPHVNAALAAADSSPSMSEGFARKYGPIAVALLGANLLISCILLVVGVLLCIRKRVMPAKYTALE</sequence>
<keyword evidence="10" id="KW-0472">Membrane</keyword>
<comment type="catalytic activity">
    <reaction evidence="9">
        <text>a 1-acyl-sn-glycero-3-phosphocholine + H2O = sn-glycerol 3-phosphocholine + a fatty acid + H(+)</text>
        <dbReference type="Rhea" id="RHEA:15177"/>
        <dbReference type="ChEBI" id="CHEBI:15377"/>
        <dbReference type="ChEBI" id="CHEBI:15378"/>
        <dbReference type="ChEBI" id="CHEBI:16870"/>
        <dbReference type="ChEBI" id="CHEBI:28868"/>
        <dbReference type="ChEBI" id="CHEBI:58168"/>
        <dbReference type="EC" id="3.1.1.5"/>
    </reaction>
</comment>
<keyword evidence="3 9" id="KW-0732">Signal</keyword>